<evidence type="ECO:0000256" key="1">
    <source>
        <dbReference type="SAM" id="SignalP"/>
    </source>
</evidence>
<dbReference type="OrthoDB" id="9113839at2"/>
<dbReference type="AlphaFoldDB" id="A0A4U1IC83"/>
<evidence type="ECO:0008006" key="4">
    <source>
        <dbReference type="Google" id="ProtNLM"/>
    </source>
</evidence>
<accession>A0A4U1IC83</accession>
<organism evidence="2 3">
    <name type="scientific">Trinickia terrae</name>
    <dbReference type="NCBI Taxonomy" id="2571161"/>
    <lineage>
        <taxon>Bacteria</taxon>
        <taxon>Pseudomonadati</taxon>
        <taxon>Pseudomonadota</taxon>
        <taxon>Betaproteobacteria</taxon>
        <taxon>Burkholderiales</taxon>
        <taxon>Burkholderiaceae</taxon>
        <taxon>Trinickia</taxon>
    </lineage>
</organism>
<dbReference type="PROSITE" id="PS51257">
    <property type="entry name" value="PROKAR_LIPOPROTEIN"/>
    <property type="match status" value="1"/>
</dbReference>
<feature type="signal peptide" evidence="1">
    <location>
        <begin position="1"/>
        <end position="21"/>
    </location>
</feature>
<protein>
    <recommendedName>
        <fullName evidence="4">DUF4156 domain-containing protein</fullName>
    </recommendedName>
</protein>
<evidence type="ECO:0000313" key="3">
    <source>
        <dbReference type="Proteomes" id="UP000305539"/>
    </source>
</evidence>
<dbReference type="EMBL" id="SWJE01000003">
    <property type="protein sequence ID" value="TKC91222.1"/>
    <property type="molecule type" value="Genomic_DNA"/>
</dbReference>
<dbReference type="RefSeq" id="WP_136893338.1">
    <property type="nucleotide sequence ID" value="NZ_SWJE01000003.1"/>
</dbReference>
<dbReference type="Proteomes" id="UP000305539">
    <property type="component" value="Unassembled WGS sequence"/>
</dbReference>
<name>A0A4U1IC83_9BURK</name>
<proteinExistence type="predicted"/>
<evidence type="ECO:0000313" key="2">
    <source>
        <dbReference type="EMBL" id="TKC91222.1"/>
    </source>
</evidence>
<feature type="chain" id="PRO_5020655920" description="DUF4156 domain-containing protein" evidence="1">
    <location>
        <begin position="22"/>
        <end position="104"/>
    </location>
</feature>
<sequence>MPGYVKLSLAVCAAALLGACASGPVITPTGQANTYMITAQAQGGSLAWGRAWNQANDRADAFCKERGLRASTRTTSTSGIGAIETHETTLVFTCHPDWETAGKN</sequence>
<keyword evidence="3" id="KW-1185">Reference proteome</keyword>
<reference evidence="2 3" key="1">
    <citation type="submission" date="2019-04" db="EMBL/GenBank/DDBJ databases">
        <title>Trinickia sp. 7GSK02, isolated from subtropical forest soil.</title>
        <authorList>
            <person name="Gao Z.-H."/>
            <person name="Qiu L.-H."/>
        </authorList>
    </citation>
    <scope>NUCLEOTIDE SEQUENCE [LARGE SCALE GENOMIC DNA]</scope>
    <source>
        <strain evidence="2 3">7GSK02</strain>
    </source>
</reference>
<keyword evidence="1" id="KW-0732">Signal</keyword>
<gene>
    <name evidence="2" type="ORF">FAZ69_07660</name>
</gene>
<comment type="caution">
    <text evidence="2">The sequence shown here is derived from an EMBL/GenBank/DDBJ whole genome shotgun (WGS) entry which is preliminary data.</text>
</comment>